<dbReference type="Proteomes" id="UP000183613">
    <property type="component" value="Unassembled WGS sequence"/>
</dbReference>
<organism evidence="1 2">
    <name type="scientific">Pseudomonas deceptionensis</name>
    <dbReference type="NCBI Taxonomy" id="882211"/>
    <lineage>
        <taxon>Bacteria</taxon>
        <taxon>Pseudomonadati</taxon>
        <taxon>Pseudomonadota</taxon>
        <taxon>Gammaproteobacteria</taxon>
        <taxon>Pseudomonadales</taxon>
        <taxon>Pseudomonadaceae</taxon>
        <taxon>Pseudomonas</taxon>
    </lineage>
</organism>
<protein>
    <submittedName>
        <fullName evidence="1">Uncharacterized protein</fullName>
    </submittedName>
</protein>
<keyword evidence="2" id="KW-1185">Reference proteome</keyword>
<gene>
    <name evidence="1" type="ORF">SAMN04489800_4686</name>
</gene>
<proteinExistence type="predicted"/>
<sequence length="43" mass="4781">MACEVSNSRWPPSHQKTLAFFLHVKSVMFIADDPFESIQGAAS</sequence>
<evidence type="ECO:0000313" key="1">
    <source>
        <dbReference type="EMBL" id="SEF09909.1"/>
    </source>
</evidence>
<comment type="caution">
    <text evidence="1">The sequence shown here is derived from an EMBL/GenBank/DDBJ whole genome shotgun (WGS) entry which is preliminary data.</text>
</comment>
<dbReference type="EMBL" id="FNUD01000002">
    <property type="protein sequence ID" value="SEF09909.1"/>
    <property type="molecule type" value="Genomic_DNA"/>
</dbReference>
<dbReference type="AlphaFoldDB" id="A0A1H5P7R2"/>
<accession>A0A1H5P7R2</accession>
<name>A0A1H5P7R2_PSEDM</name>
<reference evidence="1" key="1">
    <citation type="submission" date="2016-10" db="EMBL/GenBank/DDBJ databases">
        <authorList>
            <person name="Varghese N."/>
            <person name="Submissions S."/>
        </authorList>
    </citation>
    <scope>NUCLEOTIDE SEQUENCE [LARGE SCALE GENOMIC DNA]</scope>
    <source>
        <strain evidence="1">LMG 25555</strain>
    </source>
</reference>
<evidence type="ECO:0000313" key="2">
    <source>
        <dbReference type="Proteomes" id="UP000183613"/>
    </source>
</evidence>